<sequence length="367" mass="39828" precursor="true">MLFHANGRCGVPATVKDVAKAADVSIGTVSRVLSGEPNVADETARRVMEAVETLGYSRLRKRKLSPEGRQLSRKNIAMLLLGMDRSLVSLPSVACGIHGAESALSAAGANVLLADLPRVDEIPKSFANQNIHGLLAKGALQGKLIDSAAEQLIERLRRIPTVWFLGRPQGADWGDTVESNDTEVGRLAADHLIGMGHKRIAILDPKPDHVTLGQRCASFTWHATNNGARVENVFGASSDWTLPLQTVNEIEGVDTLVGKLLRLRSKPTAVFCPADCISAMVYHAFARRGLQIGKDISLVSCNNELPLLTGLYPEVTTIDICAEQIGRQAVEQLIWRLDHPDSPMVSVSVQPRLVEGMSVRYIARSKR</sequence>
<dbReference type="CDD" id="cd06267">
    <property type="entry name" value="PBP1_LacI_sugar_binding-like"/>
    <property type="match status" value="1"/>
</dbReference>
<dbReference type="Pfam" id="PF13377">
    <property type="entry name" value="Peripla_BP_3"/>
    <property type="match status" value="1"/>
</dbReference>
<keyword evidence="2" id="KW-0805">Transcription regulation</keyword>
<dbReference type="PANTHER" id="PTHR30146:SF148">
    <property type="entry name" value="HTH-TYPE TRANSCRIPTIONAL REPRESSOR PURR-RELATED"/>
    <property type="match status" value="1"/>
</dbReference>
<dbReference type="InterPro" id="IPR046335">
    <property type="entry name" value="LacI/GalR-like_sensor"/>
</dbReference>
<dbReference type="EMBL" id="CP036264">
    <property type="protein sequence ID" value="QEF98927.1"/>
    <property type="molecule type" value="Genomic_DNA"/>
</dbReference>
<feature type="domain" description="HTH lacI-type" evidence="5">
    <location>
        <begin position="13"/>
        <end position="61"/>
    </location>
</feature>
<dbReference type="InterPro" id="IPR000843">
    <property type="entry name" value="HTH_LacI"/>
</dbReference>
<dbReference type="SUPFAM" id="SSF47413">
    <property type="entry name" value="lambda repressor-like DNA-binding domains"/>
    <property type="match status" value="1"/>
</dbReference>
<dbReference type="SUPFAM" id="SSF53822">
    <property type="entry name" value="Periplasmic binding protein-like I"/>
    <property type="match status" value="1"/>
</dbReference>
<dbReference type="Pfam" id="PF00356">
    <property type="entry name" value="LacI"/>
    <property type="match status" value="1"/>
</dbReference>
<evidence type="ECO:0000256" key="4">
    <source>
        <dbReference type="ARBA" id="ARBA00023163"/>
    </source>
</evidence>
<dbReference type="GO" id="GO:0003700">
    <property type="term" value="F:DNA-binding transcription factor activity"/>
    <property type="evidence" value="ECO:0007669"/>
    <property type="project" value="TreeGrafter"/>
</dbReference>
<dbReference type="Gene3D" id="1.10.260.40">
    <property type="entry name" value="lambda repressor-like DNA-binding domains"/>
    <property type="match status" value="1"/>
</dbReference>
<dbReference type="AlphaFoldDB" id="A0A5B9MIS4"/>
<dbReference type="SMART" id="SM00354">
    <property type="entry name" value="HTH_LACI"/>
    <property type="match status" value="1"/>
</dbReference>
<name>A0A5B9MIS4_9BACT</name>
<keyword evidence="4" id="KW-0804">Transcription</keyword>
<dbReference type="KEGG" id="smam:Mal15_29850"/>
<proteinExistence type="predicted"/>
<evidence type="ECO:0000313" key="7">
    <source>
        <dbReference type="Proteomes" id="UP000321353"/>
    </source>
</evidence>
<evidence type="ECO:0000256" key="3">
    <source>
        <dbReference type="ARBA" id="ARBA00023125"/>
    </source>
</evidence>
<organism evidence="6 7">
    <name type="scientific">Stieleria maiorica</name>
    <dbReference type="NCBI Taxonomy" id="2795974"/>
    <lineage>
        <taxon>Bacteria</taxon>
        <taxon>Pseudomonadati</taxon>
        <taxon>Planctomycetota</taxon>
        <taxon>Planctomycetia</taxon>
        <taxon>Pirellulales</taxon>
        <taxon>Pirellulaceae</taxon>
        <taxon>Stieleria</taxon>
    </lineage>
</organism>
<evidence type="ECO:0000259" key="5">
    <source>
        <dbReference type="PROSITE" id="PS50932"/>
    </source>
</evidence>
<gene>
    <name evidence="6" type="primary">rbsR</name>
    <name evidence="6" type="ORF">Mal15_29850</name>
</gene>
<dbReference type="GO" id="GO:0000976">
    <property type="term" value="F:transcription cis-regulatory region binding"/>
    <property type="evidence" value="ECO:0007669"/>
    <property type="project" value="TreeGrafter"/>
</dbReference>
<reference evidence="6 7" key="1">
    <citation type="submission" date="2019-02" db="EMBL/GenBank/DDBJ databases">
        <title>Planctomycetal bacteria perform biofilm scaping via a novel small molecule.</title>
        <authorList>
            <person name="Jeske O."/>
            <person name="Boedeker C."/>
            <person name="Wiegand S."/>
            <person name="Breitling P."/>
            <person name="Kallscheuer N."/>
            <person name="Jogler M."/>
            <person name="Rohde M."/>
            <person name="Petersen J."/>
            <person name="Medema M.H."/>
            <person name="Surup F."/>
            <person name="Jogler C."/>
        </authorList>
    </citation>
    <scope>NUCLEOTIDE SEQUENCE [LARGE SCALE GENOMIC DNA]</scope>
    <source>
        <strain evidence="6 7">Mal15</strain>
    </source>
</reference>
<protein>
    <submittedName>
        <fullName evidence="6">Ribose operon repressor</fullName>
    </submittedName>
</protein>
<evidence type="ECO:0000256" key="2">
    <source>
        <dbReference type="ARBA" id="ARBA00023015"/>
    </source>
</evidence>
<dbReference type="Gene3D" id="3.40.50.2300">
    <property type="match status" value="2"/>
</dbReference>
<keyword evidence="7" id="KW-1185">Reference proteome</keyword>
<evidence type="ECO:0000313" key="6">
    <source>
        <dbReference type="EMBL" id="QEF98927.1"/>
    </source>
</evidence>
<dbReference type="PROSITE" id="PS50932">
    <property type="entry name" value="HTH_LACI_2"/>
    <property type="match status" value="1"/>
</dbReference>
<dbReference type="PANTHER" id="PTHR30146">
    <property type="entry name" value="LACI-RELATED TRANSCRIPTIONAL REPRESSOR"/>
    <property type="match status" value="1"/>
</dbReference>
<dbReference type="CDD" id="cd01392">
    <property type="entry name" value="HTH_LacI"/>
    <property type="match status" value="1"/>
</dbReference>
<evidence type="ECO:0000256" key="1">
    <source>
        <dbReference type="ARBA" id="ARBA00022491"/>
    </source>
</evidence>
<keyword evidence="3" id="KW-0238">DNA-binding</keyword>
<dbReference type="PROSITE" id="PS00356">
    <property type="entry name" value="HTH_LACI_1"/>
    <property type="match status" value="1"/>
</dbReference>
<accession>A0A5B9MIS4</accession>
<dbReference type="InterPro" id="IPR028082">
    <property type="entry name" value="Peripla_BP_I"/>
</dbReference>
<keyword evidence="1" id="KW-0678">Repressor</keyword>
<dbReference type="InterPro" id="IPR010982">
    <property type="entry name" value="Lambda_DNA-bd_dom_sf"/>
</dbReference>
<dbReference type="Proteomes" id="UP000321353">
    <property type="component" value="Chromosome"/>
</dbReference>